<protein>
    <recommendedName>
        <fullName evidence="2">Signal transduction histidine kinase internal region domain-containing protein</fullName>
    </recommendedName>
</protein>
<accession>A0A437R0F7</accession>
<dbReference type="EMBL" id="SACS01000005">
    <property type="protein sequence ID" value="RVU40238.1"/>
    <property type="molecule type" value="Genomic_DNA"/>
</dbReference>
<sequence length="335" mass="38231">MNHKLKTLAALLLFSYGLMLYLALLQTAPGEPLQFHADAPVWLTLQAVLSLWLSRKTDNLLWATRQPPSPLRRYTQSFGLSLLLFVGLMTLLQLIIDLATQQPTVAQQYLRISLMYLLVHSLIAGADLLWRALQQQQQQQLELLKVGQQNQRYQLQLLQQQLDPHFLFNNLNVLSVLIHKNADQAEQFLDQFADIYRYQLQQGSKPLVTLSEELMFAKQYLALLQQRFPRSFRLQNNVLAEQSAQWQLVPCSLQLLIENAVKHNCASASEPLEICLEVQQEQLIVRHLLRPKAFAQPGTGTGLANLAERCLALLGRPLDIVKNEQFIVRVPLQAS</sequence>
<evidence type="ECO:0000313" key="3">
    <source>
        <dbReference type="EMBL" id="RVU40238.1"/>
    </source>
</evidence>
<feature type="transmembrane region" description="Helical" evidence="1">
    <location>
        <begin position="74"/>
        <end position="96"/>
    </location>
</feature>
<dbReference type="InterPro" id="IPR010559">
    <property type="entry name" value="Sig_transdc_His_kin_internal"/>
</dbReference>
<dbReference type="PANTHER" id="PTHR34220">
    <property type="entry name" value="SENSOR HISTIDINE KINASE YPDA"/>
    <property type="match status" value="1"/>
</dbReference>
<organism evidence="3 4">
    <name type="scientific">Rheinheimera riviphila</name>
    <dbReference type="NCBI Taxonomy" id="1834037"/>
    <lineage>
        <taxon>Bacteria</taxon>
        <taxon>Pseudomonadati</taxon>
        <taxon>Pseudomonadota</taxon>
        <taxon>Gammaproteobacteria</taxon>
        <taxon>Chromatiales</taxon>
        <taxon>Chromatiaceae</taxon>
        <taxon>Rheinheimera</taxon>
    </lineage>
</organism>
<dbReference type="AlphaFoldDB" id="A0A437R0F7"/>
<comment type="caution">
    <text evidence="3">The sequence shown here is derived from an EMBL/GenBank/DDBJ whole genome shotgun (WGS) entry which is preliminary data.</text>
</comment>
<dbReference type="InterPro" id="IPR050640">
    <property type="entry name" value="Bact_2-comp_sensor_kinase"/>
</dbReference>
<keyword evidence="1" id="KW-1133">Transmembrane helix</keyword>
<dbReference type="RefSeq" id="WP_127698226.1">
    <property type="nucleotide sequence ID" value="NZ_SACS01000005.1"/>
</dbReference>
<gene>
    <name evidence="3" type="ORF">EOE67_06480</name>
</gene>
<keyword evidence="4" id="KW-1185">Reference proteome</keyword>
<evidence type="ECO:0000313" key="4">
    <source>
        <dbReference type="Proteomes" id="UP000283077"/>
    </source>
</evidence>
<dbReference type="GO" id="GO:0000155">
    <property type="term" value="F:phosphorelay sensor kinase activity"/>
    <property type="evidence" value="ECO:0007669"/>
    <property type="project" value="InterPro"/>
</dbReference>
<dbReference type="GO" id="GO:0016020">
    <property type="term" value="C:membrane"/>
    <property type="evidence" value="ECO:0007669"/>
    <property type="project" value="InterPro"/>
</dbReference>
<dbReference type="Pfam" id="PF06580">
    <property type="entry name" value="His_kinase"/>
    <property type="match status" value="1"/>
</dbReference>
<dbReference type="PANTHER" id="PTHR34220:SF7">
    <property type="entry name" value="SENSOR HISTIDINE KINASE YPDA"/>
    <property type="match status" value="1"/>
</dbReference>
<feature type="transmembrane region" description="Helical" evidence="1">
    <location>
        <begin position="108"/>
        <end position="130"/>
    </location>
</feature>
<evidence type="ECO:0000259" key="2">
    <source>
        <dbReference type="Pfam" id="PF06580"/>
    </source>
</evidence>
<feature type="domain" description="Signal transduction histidine kinase internal region" evidence="2">
    <location>
        <begin position="154"/>
        <end position="231"/>
    </location>
</feature>
<keyword evidence="1" id="KW-0472">Membrane</keyword>
<proteinExistence type="predicted"/>
<dbReference type="OrthoDB" id="2514702at2"/>
<reference evidence="3 4" key="1">
    <citation type="submission" date="2019-01" db="EMBL/GenBank/DDBJ databases">
        <authorList>
            <person name="Chen W.-M."/>
        </authorList>
    </citation>
    <scope>NUCLEOTIDE SEQUENCE [LARGE SCALE GENOMIC DNA]</scope>
    <source>
        <strain evidence="3 4">KYPC3</strain>
    </source>
</reference>
<dbReference type="Proteomes" id="UP000283077">
    <property type="component" value="Unassembled WGS sequence"/>
</dbReference>
<name>A0A437R0F7_9GAMM</name>
<evidence type="ECO:0000256" key="1">
    <source>
        <dbReference type="SAM" id="Phobius"/>
    </source>
</evidence>
<keyword evidence="1" id="KW-0812">Transmembrane</keyword>